<dbReference type="PANTHER" id="PTHR13794:SF58">
    <property type="entry name" value="MITOCHONDRIAL ENOLASE SUPERFAMILY MEMBER 1"/>
    <property type="match status" value="1"/>
</dbReference>
<dbReference type="Gene3D" id="3.30.390.10">
    <property type="entry name" value="Enolase-like, N-terminal domain"/>
    <property type="match status" value="1"/>
</dbReference>
<accession>A0ABT2QM78</accession>
<dbReference type="PANTHER" id="PTHR13794">
    <property type="entry name" value="ENOLASE SUPERFAMILY, MANDELATE RACEMASE"/>
    <property type="match status" value="1"/>
</dbReference>
<evidence type="ECO:0000256" key="3">
    <source>
        <dbReference type="ARBA" id="ARBA00022842"/>
    </source>
</evidence>
<dbReference type="Pfam" id="PF02746">
    <property type="entry name" value="MR_MLE_N"/>
    <property type="match status" value="1"/>
</dbReference>
<dbReference type="SFLD" id="SFLDG00179">
    <property type="entry name" value="mandelate_racemase"/>
    <property type="match status" value="1"/>
</dbReference>
<dbReference type="Proteomes" id="UP001320972">
    <property type="component" value="Unassembled WGS sequence"/>
</dbReference>
<keyword evidence="2" id="KW-0479">Metal-binding</keyword>
<dbReference type="SFLD" id="SFLDS00001">
    <property type="entry name" value="Enolase"/>
    <property type="match status" value="1"/>
</dbReference>
<reference evidence="5 6" key="1">
    <citation type="submission" date="2022-09" db="EMBL/GenBank/DDBJ databases">
        <title>Enrichment on poylsaccharides allowed isolation of novel metabolic and taxonomic groups of Haloarchaea.</title>
        <authorList>
            <person name="Sorokin D.Y."/>
            <person name="Elcheninov A.G."/>
            <person name="Khizhniak T.V."/>
            <person name="Kolganova T.V."/>
            <person name="Kublanov I.V."/>
        </authorList>
    </citation>
    <scope>NUCLEOTIDE SEQUENCE [LARGE SCALE GENOMIC DNA]</scope>
    <source>
        <strain evidence="5 6">AArc-m2/3/4</strain>
    </source>
</reference>
<dbReference type="InterPro" id="IPR029065">
    <property type="entry name" value="Enolase_C-like"/>
</dbReference>
<proteinExistence type="predicted"/>
<dbReference type="InterPro" id="IPR018110">
    <property type="entry name" value="Mandel_Rmase/mucon_lact_enz_CS"/>
</dbReference>
<evidence type="ECO:0000313" key="6">
    <source>
        <dbReference type="Proteomes" id="UP001320972"/>
    </source>
</evidence>
<gene>
    <name evidence="5" type="ORF">OB955_25580</name>
</gene>
<evidence type="ECO:0000256" key="1">
    <source>
        <dbReference type="ARBA" id="ARBA00001946"/>
    </source>
</evidence>
<evidence type="ECO:0000256" key="2">
    <source>
        <dbReference type="ARBA" id="ARBA00022723"/>
    </source>
</evidence>
<dbReference type="RefSeq" id="WP_338009550.1">
    <property type="nucleotide sequence ID" value="NZ_JAOPKB010000043.1"/>
</dbReference>
<keyword evidence="6" id="KW-1185">Reference proteome</keyword>
<dbReference type="InterPro" id="IPR036849">
    <property type="entry name" value="Enolase-like_C_sf"/>
</dbReference>
<dbReference type="SUPFAM" id="SSF51604">
    <property type="entry name" value="Enolase C-terminal domain-like"/>
    <property type="match status" value="1"/>
</dbReference>
<dbReference type="Pfam" id="PF13378">
    <property type="entry name" value="MR_MLE_C"/>
    <property type="match status" value="1"/>
</dbReference>
<feature type="non-terminal residue" evidence="5">
    <location>
        <position position="1"/>
    </location>
</feature>
<evidence type="ECO:0000259" key="4">
    <source>
        <dbReference type="SMART" id="SM00922"/>
    </source>
</evidence>
<dbReference type="PROSITE" id="PS00909">
    <property type="entry name" value="MR_MLE_2"/>
    <property type="match status" value="1"/>
</dbReference>
<dbReference type="InterPro" id="IPR013341">
    <property type="entry name" value="Mandelate_racemase_N_dom"/>
</dbReference>
<feature type="domain" description="Mandelate racemase/muconate lactonizing enzyme C-terminal" evidence="4">
    <location>
        <begin position="51"/>
        <end position="148"/>
    </location>
</feature>
<name>A0ABT2QM78_9EURY</name>
<dbReference type="InterPro" id="IPR013342">
    <property type="entry name" value="Mandelate_racemase_C"/>
</dbReference>
<dbReference type="CDD" id="cd03316">
    <property type="entry name" value="MR_like"/>
    <property type="match status" value="1"/>
</dbReference>
<organism evidence="5 6">
    <name type="scientific">Natronoglomus mannanivorans</name>
    <dbReference type="NCBI Taxonomy" id="2979990"/>
    <lineage>
        <taxon>Archaea</taxon>
        <taxon>Methanobacteriati</taxon>
        <taxon>Methanobacteriota</taxon>
        <taxon>Stenosarchaea group</taxon>
        <taxon>Halobacteria</taxon>
        <taxon>Halobacteriales</taxon>
        <taxon>Natrialbaceae</taxon>
        <taxon>Natronoglomus</taxon>
    </lineage>
</organism>
<evidence type="ECO:0000313" key="5">
    <source>
        <dbReference type="EMBL" id="MCU4976043.1"/>
    </source>
</evidence>
<dbReference type="InterPro" id="IPR029017">
    <property type="entry name" value="Enolase-like_N"/>
</dbReference>
<protein>
    <submittedName>
        <fullName evidence="5">Mandelate racemase/muconate lactonizing enzyme family protein</fullName>
    </submittedName>
</protein>
<dbReference type="Gene3D" id="3.20.20.120">
    <property type="entry name" value="Enolase-like C-terminal domain"/>
    <property type="match status" value="1"/>
</dbReference>
<dbReference type="SMART" id="SM00922">
    <property type="entry name" value="MR_MLE"/>
    <property type="match status" value="1"/>
</dbReference>
<keyword evidence="3" id="KW-0460">Magnesium</keyword>
<dbReference type="InterPro" id="IPR046945">
    <property type="entry name" value="RHMD-like"/>
</dbReference>
<comment type="cofactor">
    <cofactor evidence="1">
        <name>Mg(2+)</name>
        <dbReference type="ChEBI" id="CHEBI:18420"/>
    </cofactor>
</comment>
<comment type="caution">
    <text evidence="5">The sequence shown here is derived from an EMBL/GenBank/DDBJ whole genome shotgun (WGS) entry which is preliminary data.</text>
</comment>
<dbReference type="EMBL" id="JAOPKB010000043">
    <property type="protein sequence ID" value="MCU4976043.1"/>
    <property type="molecule type" value="Genomic_DNA"/>
</dbReference>
<sequence length="271" mass="29621">LGMSAWPRSAIDVALWDIKAQAAGQPLYRFLGGETGRVQAYASSMDATHEVGELAALHGEYVDDGFDAVKTKVGNRSPAEDAERVRTIRDAVGPDVEIFTDANQAWSVNEAIRTVDALDAHGIDWIEEPISQFDIQGHRRLVDRIRPPLATGEMLNRPEQFLPLLESRGIDVAQPDLIRAGGISGLREIATLAHRHNVPFAPHFYYAISAHVASAAPNGKIVEYIPEYDIAPLLENPPTIEDGEVVLPDRPGHGYRIDPAAKDEYGVSFDG</sequence>